<reference evidence="1 2" key="1">
    <citation type="submission" date="2018-03" db="EMBL/GenBank/DDBJ databases">
        <title>Draft Genome Sequences of the Obligatory Marine Myxobacteria Enhygromyxa salina SWB007.</title>
        <authorList>
            <person name="Poehlein A."/>
            <person name="Moghaddam J.A."/>
            <person name="Harms H."/>
            <person name="Alanjari M."/>
            <person name="Koenig G.M."/>
            <person name="Daniel R."/>
            <person name="Schaeberle T.F."/>
        </authorList>
    </citation>
    <scope>NUCLEOTIDE SEQUENCE [LARGE SCALE GENOMIC DNA]</scope>
    <source>
        <strain evidence="1 2">SWB007</strain>
    </source>
</reference>
<dbReference type="EMBL" id="PVNL01000074">
    <property type="protein sequence ID" value="PRQ06455.1"/>
    <property type="molecule type" value="Genomic_DNA"/>
</dbReference>
<accession>A0A2S9YN04</accession>
<evidence type="ECO:0000313" key="1">
    <source>
        <dbReference type="EMBL" id="PRQ06455.1"/>
    </source>
</evidence>
<dbReference type="OrthoDB" id="5498708at2"/>
<comment type="caution">
    <text evidence="1">The sequence shown here is derived from an EMBL/GenBank/DDBJ whole genome shotgun (WGS) entry which is preliminary data.</text>
</comment>
<dbReference type="RefSeq" id="WP_106090744.1">
    <property type="nucleotide sequence ID" value="NZ_PVNL01000074.1"/>
</dbReference>
<evidence type="ECO:0008006" key="3">
    <source>
        <dbReference type="Google" id="ProtNLM"/>
    </source>
</evidence>
<protein>
    <recommendedName>
        <fullName evidence="3">Sulfotransferase domain-containing protein</fullName>
    </recommendedName>
</protein>
<proteinExistence type="predicted"/>
<evidence type="ECO:0000313" key="2">
    <source>
        <dbReference type="Proteomes" id="UP000238823"/>
    </source>
</evidence>
<sequence length="284" mass="31926">MIFVSGTKRSGTSMWMQVLRAAGIPVLGEAFPRKWDQGPLRDANPDGFYESLLRQGVYFATNPHPVTGIYFMPEDVHGYAVKVFVPGVIRSERAFITHLVANVRAWREYETSIERLFALEDQGRELDDDAERPVRFPAALEWWMENFALVRDISLRKLPFRMQTYDSVITRPEQVVSSVLGWIGLGDVDRAIAAVKPENRTQVDSGTSDTVEPALARVFDDLYAAVAAGKGFSTALLRTLNDTNQQLLPRLTKLQHAVAAYQMRLAARGKRTPEPIHGLPKLTR</sequence>
<dbReference type="AlphaFoldDB" id="A0A2S9YN04"/>
<gene>
    <name evidence="1" type="ORF">ENSA7_37740</name>
</gene>
<dbReference type="Proteomes" id="UP000238823">
    <property type="component" value="Unassembled WGS sequence"/>
</dbReference>
<organism evidence="1 2">
    <name type="scientific">Enhygromyxa salina</name>
    <dbReference type="NCBI Taxonomy" id="215803"/>
    <lineage>
        <taxon>Bacteria</taxon>
        <taxon>Pseudomonadati</taxon>
        <taxon>Myxococcota</taxon>
        <taxon>Polyangia</taxon>
        <taxon>Nannocystales</taxon>
        <taxon>Nannocystaceae</taxon>
        <taxon>Enhygromyxa</taxon>
    </lineage>
</organism>
<name>A0A2S9YN04_9BACT</name>